<evidence type="ECO:0000256" key="3">
    <source>
        <dbReference type="SAM" id="MobiDB-lite"/>
    </source>
</evidence>
<name>A0AAD8YD64_9STRA</name>
<feature type="compositionally biased region" description="Polar residues" evidence="3">
    <location>
        <begin position="137"/>
        <end position="150"/>
    </location>
</feature>
<dbReference type="PROSITE" id="PS51450">
    <property type="entry name" value="LRR"/>
    <property type="match status" value="1"/>
</dbReference>
<gene>
    <name evidence="4" type="ORF">QTG54_005908</name>
</gene>
<keyword evidence="1" id="KW-0433">Leucine-rich repeat</keyword>
<feature type="compositionally biased region" description="Polar residues" evidence="3">
    <location>
        <begin position="36"/>
        <end position="49"/>
    </location>
</feature>
<feature type="compositionally biased region" description="Polar residues" evidence="3">
    <location>
        <begin position="343"/>
        <end position="353"/>
    </location>
</feature>
<evidence type="ECO:0000256" key="1">
    <source>
        <dbReference type="ARBA" id="ARBA00022614"/>
    </source>
</evidence>
<proteinExistence type="predicted"/>
<feature type="region of interest" description="Disordered" evidence="3">
    <location>
        <begin position="413"/>
        <end position="435"/>
    </location>
</feature>
<dbReference type="InterPro" id="IPR001611">
    <property type="entry name" value="Leu-rich_rpt"/>
</dbReference>
<protein>
    <submittedName>
        <fullName evidence="4">Leucine-rich repeat protein</fullName>
    </submittedName>
</protein>
<feature type="compositionally biased region" description="Polar residues" evidence="3">
    <location>
        <begin position="17"/>
        <end position="28"/>
    </location>
</feature>
<feature type="compositionally biased region" description="Basic and acidic residues" evidence="3">
    <location>
        <begin position="1148"/>
        <end position="1160"/>
    </location>
</feature>
<dbReference type="SUPFAM" id="SSF52075">
    <property type="entry name" value="Outer arm dynein light chain 1"/>
    <property type="match status" value="1"/>
</dbReference>
<dbReference type="Proteomes" id="UP001224775">
    <property type="component" value="Unassembled WGS sequence"/>
</dbReference>
<dbReference type="Pfam" id="PF13855">
    <property type="entry name" value="LRR_8"/>
    <property type="match status" value="1"/>
</dbReference>
<feature type="region of interest" description="Disordered" evidence="3">
    <location>
        <begin position="116"/>
        <end position="232"/>
    </location>
</feature>
<dbReference type="InterPro" id="IPR003591">
    <property type="entry name" value="Leu-rich_rpt_typical-subtyp"/>
</dbReference>
<feature type="region of interest" description="Disordered" evidence="3">
    <location>
        <begin position="1"/>
        <end position="96"/>
    </location>
</feature>
<dbReference type="Gene3D" id="3.80.10.10">
    <property type="entry name" value="Ribonuclease Inhibitor"/>
    <property type="match status" value="2"/>
</dbReference>
<keyword evidence="2" id="KW-0677">Repeat</keyword>
<accession>A0AAD8YD64</accession>
<feature type="compositionally biased region" description="Low complexity" evidence="3">
    <location>
        <begin position="67"/>
        <end position="80"/>
    </location>
</feature>
<dbReference type="PANTHER" id="PTHR15454">
    <property type="entry name" value="NISCHARIN RELATED"/>
    <property type="match status" value="1"/>
</dbReference>
<feature type="region of interest" description="Disordered" evidence="3">
    <location>
        <begin position="1145"/>
        <end position="1176"/>
    </location>
</feature>
<evidence type="ECO:0000313" key="5">
    <source>
        <dbReference type="Proteomes" id="UP001224775"/>
    </source>
</evidence>
<feature type="region of interest" description="Disordered" evidence="3">
    <location>
        <begin position="1113"/>
        <end position="1132"/>
    </location>
</feature>
<evidence type="ECO:0000256" key="2">
    <source>
        <dbReference type="ARBA" id="ARBA00022737"/>
    </source>
</evidence>
<comment type="caution">
    <text evidence="4">The sequence shown here is derived from an EMBL/GenBank/DDBJ whole genome shotgun (WGS) entry which is preliminary data.</text>
</comment>
<dbReference type="GO" id="GO:0005737">
    <property type="term" value="C:cytoplasm"/>
    <property type="evidence" value="ECO:0007669"/>
    <property type="project" value="TreeGrafter"/>
</dbReference>
<dbReference type="InterPro" id="IPR032675">
    <property type="entry name" value="LRR_dom_sf"/>
</dbReference>
<evidence type="ECO:0000313" key="4">
    <source>
        <dbReference type="EMBL" id="KAK1743287.1"/>
    </source>
</evidence>
<feature type="compositionally biased region" description="Basic and acidic residues" evidence="3">
    <location>
        <begin position="187"/>
        <end position="206"/>
    </location>
</feature>
<sequence>MDASNDDVSGDNGDIVTGTTSQSSSLEQPSDGERQLLNNSICDSSNLASSDDDHNLSNSVFSAGAFSRIGNSLSSGSHSESYTDTPTAAVDEDDGDERLILNETFERLGSKLMQDCVRTPIEDTTCSDGDRREEESNGTNCNDENGQTPRTHNKSKPNGAKPGISGDEIPTHLNLPNDDENDNAVDDCLKSPEQRRLETEVKRIEAEIAEAQHSLEEEEQAQNQTAEASTRLRTSVDEDILMASGAVKSLQKQMEEADANVYVLNSVSDIGDIDEHHSGEINEAVPPLSPVKSSGTKRSIDNGNVRAPSTPSPRKQSTRKDQQLPPKSPIDNSSLLSRGISMLRNSKQVTPTSRRTRGMDNDNSSVVSDITRGDLSPRANKFDDGTLKRHLEESGLLLLKRLIEFLSECPPAQDEDAPIVPSRGRSPAGKQRKKLRGLTLPATAIGWISHQIIRFDSIDNSESNIEAFEDTEDGYFVPKHQLQCVQFLLRRVVSVRISGEPWPPQAATKKATSANRSNQAGLSSRILSKFASDQSAAGESAEEDSCGTSIYDEKEKNLSPFQRYYHELQSKPHINMEIFPNATKVVIDGIPPNWVINLDSLKNLDMFQMEKGCLLDINQLFFPSDVPIKFSERHLSLIEEDNAKERHHFNTDTCVKKEQQPFVYSSLSKLRLSNCAIGEISGLRGRSKRSARQYQSTSFRPKKIPPFSRFPNLVSLNLSHNEIFRTKSAFAGLSSLPMLSSINLSYNRLSRLDDVFMHIGNVTELILTGNEISTTRGIDRLFSLERLSLSENKIHNLSDIAGVANLPFLMKLDLKENPLMEDDTSRIKVLNLFREVRCKNLPKNATYRDMQNLLPVLDDEVAMKDELVALKDFTFRLTVIPSESLTSAPVSSQHVRENTADEGESIVIDTAAEILVNTPSKAGGLRRIQKDSTSHSSKVRVAGSLLLDENAARRLGRFHTRLQQQRKSKKQSKAKVSVKFSTDDLLISIRPDIDHGMSAIENDGDYLRRSRLLSKSYMSQCSRNEDMNKTFEDDDNMFPYSLPASLLEEASDDAWIPSLQADRITPAVTPVVLNEIEYIINDSPQHEADELNDVVTARVSFSGNTDFRSMYETENQNEEGNNDGLNLVEGPTTGMFDSIWEESYQKNPNKDTVLEPDRSDSGTTTRPLDFQAAEQDAQYDGPLDYSLLSVSRDLDLYFDSYVFPNDPESDGNDARQNVIAPRIQMYKFDRDALTNSRKRDQELNPMGGDISERYLGVWREGVLACGPYARKRLAPVRLQKRGFHGDTIMRGGKEVAVSESRRYILCLSDTALYFIVDDEFSTRKNTSKRTFPSRISPNATFGDAQWPHAVVRHSLDSLKRIVIGFQFQRLTLQFFMSNGVSSSSFEYTYVVLTSNKAQTVSLLQKLQSYVSDTQPDSGFRIENDDKLFLDGLGANSSEIVTHYQIVHQVWKTGNREAARRSFVLTDSKIYLLDEIYFGDGTNGAVEKSRRINLGDVSLAIIDEAKLSKVTEVRAANEDPRMITLVILPANKLKRGHRWRLVCNDGESAERLIDDVRNACQR</sequence>
<organism evidence="4 5">
    <name type="scientific">Skeletonema marinoi</name>
    <dbReference type="NCBI Taxonomy" id="267567"/>
    <lineage>
        <taxon>Eukaryota</taxon>
        <taxon>Sar</taxon>
        <taxon>Stramenopiles</taxon>
        <taxon>Ochrophyta</taxon>
        <taxon>Bacillariophyta</taxon>
        <taxon>Coscinodiscophyceae</taxon>
        <taxon>Thalassiosirophycidae</taxon>
        <taxon>Thalassiosirales</taxon>
        <taxon>Skeletonemataceae</taxon>
        <taxon>Skeletonema</taxon>
        <taxon>Skeletonema marinoi-dohrnii complex</taxon>
    </lineage>
</organism>
<dbReference type="EMBL" id="JATAAI010000009">
    <property type="protein sequence ID" value="KAK1743287.1"/>
    <property type="molecule type" value="Genomic_DNA"/>
</dbReference>
<feature type="region of interest" description="Disordered" evidence="3">
    <location>
        <begin position="278"/>
        <end position="372"/>
    </location>
</feature>
<dbReference type="SMART" id="SM00369">
    <property type="entry name" value="LRR_TYP"/>
    <property type="match status" value="3"/>
</dbReference>
<keyword evidence="5" id="KW-1185">Reference proteome</keyword>
<reference evidence="4" key="1">
    <citation type="submission" date="2023-06" db="EMBL/GenBank/DDBJ databases">
        <title>Survivors Of The Sea: Transcriptome response of Skeletonema marinoi to long-term dormancy.</title>
        <authorList>
            <person name="Pinder M.I.M."/>
            <person name="Kourtchenko O."/>
            <person name="Robertson E.K."/>
            <person name="Larsson T."/>
            <person name="Maumus F."/>
            <person name="Osuna-Cruz C.M."/>
            <person name="Vancaester E."/>
            <person name="Stenow R."/>
            <person name="Vandepoele K."/>
            <person name="Ploug H."/>
            <person name="Bruchert V."/>
            <person name="Godhe A."/>
            <person name="Topel M."/>
        </authorList>
    </citation>
    <scope>NUCLEOTIDE SEQUENCE</scope>
    <source>
        <strain evidence="4">R05AC</strain>
    </source>
</reference>